<dbReference type="GO" id="GO:0016020">
    <property type="term" value="C:membrane"/>
    <property type="evidence" value="ECO:0007669"/>
    <property type="project" value="UniProtKB-SubCell"/>
</dbReference>
<evidence type="ECO:0000256" key="5">
    <source>
        <dbReference type="ARBA" id="ARBA00023136"/>
    </source>
</evidence>
<dbReference type="RefSeq" id="XP_003019704.1">
    <property type="nucleotide sequence ID" value="XM_003019658.1"/>
</dbReference>
<proteinExistence type="predicted"/>
<dbReference type="HOGENOM" id="CLU_004495_1_0_1"/>
<evidence type="ECO:0000256" key="6">
    <source>
        <dbReference type="SAM" id="MobiDB-lite"/>
    </source>
</evidence>
<evidence type="ECO:0008006" key="10">
    <source>
        <dbReference type="Google" id="ProtNLM"/>
    </source>
</evidence>
<keyword evidence="3 7" id="KW-0812">Transmembrane</keyword>
<dbReference type="GeneID" id="9583610"/>
<reference evidence="9" key="1">
    <citation type="journal article" date="2011" name="Genome Biol.">
        <title>Comparative and functional genomics provide insights into the pathogenicity of dermatophytic fungi.</title>
        <authorList>
            <person name="Burmester A."/>
            <person name="Shelest E."/>
            <person name="Gloeckner G."/>
            <person name="Heddergott C."/>
            <person name="Schindler S."/>
            <person name="Staib P."/>
            <person name="Heidel A."/>
            <person name="Felder M."/>
            <person name="Petzold A."/>
            <person name="Szafranski K."/>
            <person name="Feuermann M."/>
            <person name="Pedruzzi I."/>
            <person name="Priebe S."/>
            <person name="Groth M."/>
            <person name="Winkler R."/>
            <person name="Li W."/>
            <person name="Kniemeyer O."/>
            <person name="Schroeckh V."/>
            <person name="Hertweck C."/>
            <person name="Hube B."/>
            <person name="White T.C."/>
            <person name="Platzer M."/>
            <person name="Guthke R."/>
            <person name="Heitman J."/>
            <person name="Woestemeyer J."/>
            <person name="Zipfel P.F."/>
            <person name="Monod M."/>
            <person name="Brakhage A.A."/>
        </authorList>
    </citation>
    <scope>NUCLEOTIDE SEQUENCE [LARGE SCALE GENOMIC DNA]</scope>
    <source>
        <strain evidence="9">HKI 0517</strain>
    </source>
</reference>
<protein>
    <recommendedName>
        <fullName evidence="10">Amino acid permease</fullName>
    </recommendedName>
</protein>
<evidence type="ECO:0000256" key="7">
    <source>
        <dbReference type="SAM" id="Phobius"/>
    </source>
</evidence>
<evidence type="ECO:0000256" key="2">
    <source>
        <dbReference type="ARBA" id="ARBA00022448"/>
    </source>
</evidence>
<feature type="transmembrane region" description="Helical" evidence="7">
    <location>
        <begin position="370"/>
        <end position="389"/>
    </location>
</feature>
<comment type="subcellular location">
    <subcellularLocation>
        <location evidence="1">Membrane</location>
        <topology evidence="1">Multi-pass membrane protein</topology>
    </subcellularLocation>
</comment>
<feature type="transmembrane region" description="Helical" evidence="7">
    <location>
        <begin position="213"/>
        <end position="237"/>
    </location>
</feature>
<organism evidence="8 9">
    <name type="scientific">Trichophyton verrucosum (strain HKI 0517)</name>
    <dbReference type="NCBI Taxonomy" id="663202"/>
    <lineage>
        <taxon>Eukaryota</taxon>
        <taxon>Fungi</taxon>
        <taxon>Dikarya</taxon>
        <taxon>Ascomycota</taxon>
        <taxon>Pezizomycotina</taxon>
        <taxon>Eurotiomycetes</taxon>
        <taxon>Eurotiomycetidae</taxon>
        <taxon>Onygenales</taxon>
        <taxon>Arthrodermataceae</taxon>
        <taxon>Trichophyton</taxon>
    </lineage>
</organism>
<evidence type="ECO:0000313" key="8">
    <source>
        <dbReference type="EMBL" id="EFE39059.1"/>
    </source>
</evidence>
<sequence>MYVCIYPDHPARPLPRRPAERSPSSLPSPEERTCPFALEGPPSAQDDALHTDIPRVVSSGICTAGGRCARFPQRPPGLPLKGRPPPGLQSCSRSCSRLPPFSSVEQAVAMGFKSEIKHDQSSEANSPAAEEAGESLSSMRGGTLQDKRDMYRIGNSQELNVGDSSSSPSSLNIQLANCLPVEELSIRLGLGIRSCADVASTTGLVNGGLSGMIYTYIGGLFGFSFVILSMAEMASMAPTSGGQYHWVSEFAPASSQRFLSYVTGWVCVLGWHTGIAGCSYTVANMLVGLIAINNPGYQPERWHGTLLIIAIALMAIIFNTFFAQKLPFIEGVILLVHVFGFFAVLIPLWVLAPLNSAEEVFLNVVDRGGWGNNGLACLVGLGAPIYALIGIEHIPLNWQANH</sequence>
<keyword evidence="9" id="KW-1185">Reference proteome</keyword>
<evidence type="ECO:0000313" key="9">
    <source>
        <dbReference type="Proteomes" id="UP000008383"/>
    </source>
</evidence>
<evidence type="ECO:0000256" key="3">
    <source>
        <dbReference type="ARBA" id="ARBA00022692"/>
    </source>
</evidence>
<dbReference type="KEGG" id="tve:TRV_06262"/>
<feature type="transmembrane region" description="Helical" evidence="7">
    <location>
        <begin position="328"/>
        <end position="350"/>
    </location>
</feature>
<keyword evidence="4 7" id="KW-1133">Transmembrane helix</keyword>
<feature type="region of interest" description="Disordered" evidence="6">
    <location>
        <begin position="1"/>
        <end position="48"/>
    </location>
</feature>
<evidence type="ECO:0000256" key="4">
    <source>
        <dbReference type="ARBA" id="ARBA00022989"/>
    </source>
</evidence>
<feature type="region of interest" description="Disordered" evidence="6">
    <location>
        <begin position="116"/>
        <end position="144"/>
    </location>
</feature>
<gene>
    <name evidence="8" type="ORF">TRV_06262</name>
</gene>
<evidence type="ECO:0000256" key="1">
    <source>
        <dbReference type="ARBA" id="ARBA00004141"/>
    </source>
</evidence>
<dbReference type="GO" id="GO:0022857">
    <property type="term" value="F:transmembrane transporter activity"/>
    <property type="evidence" value="ECO:0007669"/>
    <property type="project" value="InterPro"/>
</dbReference>
<feature type="region of interest" description="Disordered" evidence="6">
    <location>
        <begin position="73"/>
        <end position="94"/>
    </location>
</feature>
<feature type="transmembrane region" description="Helical" evidence="7">
    <location>
        <begin position="302"/>
        <end position="321"/>
    </location>
</feature>
<comment type="caution">
    <text evidence="8">The sequence shown here is derived from an EMBL/GenBank/DDBJ whole genome shotgun (WGS) entry which is preliminary data.</text>
</comment>
<accession>D4DGF8</accession>
<dbReference type="PANTHER" id="PTHR45649:SF2">
    <property type="entry name" value="ACID PERMEASE, PUTATIVE-RELATED"/>
    <property type="match status" value="1"/>
</dbReference>
<dbReference type="AlphaFoldDB" id="D4DGF8"/>
<keyword evidence="2" id="KW-0813">Transport</keyword>
<feature type="compositionally biased region" description="Pro residues" evidence="6">
    <location>
        <begin position="73"/>
        <end position="87"/>
    </location>
</feature>
<dbReference type="InterPro" id="IPR002293">
    <property type="entry name" value="AA/rel_permease1"/>
</dbReference>
<feature type="transmembrane region" description="Helical" evidence="7">
    <location>
        <begin position="258"/>
        <end position="282"/>
    </location>
</feature>
<dbReference type="EMBL" id="ACYE01000355">
    <property type="protein sequence ID" value="EFE39059.1"/>
    <property type="molecule type" value="Genomic_DNA"/>
</dbReference>
<keyword evidence="5 7" id="KW-0472">Membrane</keyword>
<dbReference type="PANTHER" id="PTHR45649">
    <property type="entry name" value="AMINO-ACID PERMEASE BAT1"/>
    <property type="match status" value="1"/>
</dbReference>
<dbReference type="Pfam" id="PF13520">
    <property type="entry name" value="AA_permease_2"/>
    <property type="match status" value="1"/>
</dbReference>
<dbReference type="Proteomes" id="UP000008383">
    <property type="component" value="Unassembled WGS sequence"/>
</dbReference>
<dbReference type="Gene3D" id="1.20.1740.10">
    <property type="entry name" value="Amino acid/polyamine transporter I"/>
    <property type="match status" value="1"/>
</dbReference>
<name>D4DGF8_TRIVH</name>